<proteinExistence type="predicted"/>
<gene>
    <name evidence="1" type="ORF">LOX96_12650</name>
</gene>
<accession>A0A9X2D2C7</accession>
<dbReference type="Proteomes" id="UP001139721">
    <property type="component" value="Unassembled WGS sequence"/>
</dbReference>
<dbReference type="AlphaFoldDB" id="A0A9X2D2C7"/>
<reference evidence="1" key="1">
    <citation type="submission" date="2021-11" db="EMBL/GenBank/DDBJ databases">
        <title>Legionella maioricencis sp. nov., a new species isolated from hot water samples in Mallorca.</title>
        <authorList>
            <person name="Crespi S."/>
            <person name="Drasar V."/>
            <person name="Salva-Serra F."/>
            <person name="Jaen-Luchoro D."/>
            <person name="Pineiro-Iglesias B."/>
            <person name="Aliaga F."/>
            <person name="Fernandez-Juarez V."/>
            <person name="Coll G."/>
            <person name="Moore E.R.B."/>
            <person name="Bennasar-Figueras A."/>
        </authorList>
    </citation>
    <scope>NUCLEOTIDE SEQUENCE</scope>
    <source>
        <strain evidence="1">HCPI-6</strain>
    </source>
</reference>
<dbReference type="RefSeq" id="WP_250422683.1">
    <property type="nucleotide sequence ID" value="NZ_JAJKBJ010000016.1"/>
</dbReference>
<organism evidence="1 2">
    <name type="scientific">Legionella maioricensis</name>
    <dbReference type="NCBI Taxonomy" id="2896528"/>
    <lineage>
        <taxon>Bacteria</taxon>
        <taxon>Pseudomonadati</taxon>
        <taxon>Pseudomonadota</taxon>
        <taxon>Gammaproteobacteria</taxon>
        <taxon>Legionellales</taxon>
        <taxon>Legionellaceae</taxon>
        <taxon>Legionella</taxon>
    </lineage>
</organism>
<keyword evidence="2" id="KW-1185">Reference proteome</keyword>
<dbReference type="EMBL" id="JAJKBJ010000016">
    <property type="protein sequence ID" value="MCL9684948.1"/>
    <property type="molecule type" value="Genomic_DNA"/>
</dbReference>
<sequence>MKAATEQHTYEAKIKIGDEVISKTTGDSISDLQVFLIGQCEMEKSGAEGEIVEIGTGEVVYRCRKQYE</sequence>
<protein>
    <submittedName>
        <fullName evidence="1">Uncharacterized protein</fullName>
    </submittedName>
</protein>
<evidence type="ECO:0000313" key="1">
    <source>
        <dbReference type="EMBL" id="MCL9684948.1"/>
    </source>
</evidence>
<name>A0A9X2D2C7_9GAMM</name>
<evidence type="ECO:0000313" key="2">
    <source>
        <dbReference type="Proteomes" id="UP001139721"/>
    </source>
</evidence>
<comment type="caution">
    <text evidence="1">The sequence shown here is derived from an EMBL/GenBank/DDBJ whole genome shotgun (WGS) entry which is preliminary data.</text>
</comment>